<dbReference type="EMBL" id="BMEY01000002">
    <property type="protein sequence ID" value="GGA63632.1"/>
    <property type="molecule type" value="Genomic_DNA"/>
</dbReference>
<keyword evidence="5" id="KW-0547">Nucleotide-binding</keyword>
<dbReference type="InterPro" id="IPR029491">
    <property type="entry name" value="Helicase_HTH"/>
</dbReference>
<dbReference type="GO" id="GO:0030894">
    <property type="term" value="C:replisome"/>
    <property type="evidence" value="ECO:0007669"/>
    <property type="project" value="TreeGrafter"/>
</dbReference>
<dbReference type="Pfam" id="PF00570">
    <property type="entry name" value="HRDC"/>
    <property type="match status" value="1"/>
</dbReference>
<keyword evidence="14" id="KW-0413">Isomerase</keyword>
<dbReference type="Proteomes" id="UP000613512">
    <property type="component" value="Unassembled WGS sequence"/>
</dbReference>
<evidence type="ECO:0000256" key="14">
    <source>
        <dbReference type="ARBA" id="ARBA00023235"/>
    </source>
</evidence>
<dbReference type="CDD" id="cd17920">
    <property type="entry name" value="DEXHc_RecQ"/>
    <property type="match status" value="1"/>
</dbReference>
<dbReference type="GO" id="GO:0046872">
    <property type="term" value="F:metal ion binding"/>
    <property type="evidence" value="ECO:0007669"/>
    <property type="project" value="UniProtKB-KW"/>
</dbReference>
<evidence type="ECO:0000256" key="7">
    <source>
        <dbReference type="ARBA" id="ARBA00022801"/>
    </source>
</evidence>
<dbReference type="InterPro" id="IPR011545">
    <property type="entry name" value="DEAD/DEAH_box_helicase_dom"/>
</dbReference>
<evidence type="ECO:0000313" key="20">
    <source>
        <dbReference type="EMBL" id="GGA63632.1"/>
    </source>
</evidence>
<dbReference type="PANTHER" id="PTHR13710">
    <property type="entry name" value="DNA HELICASE RECQ FAMILY MEMBER"/>
    <property type="match status" value="1"/>
</dbReference>
<dbReference type="InterPro" id="IPR001650">
    <property type="entry name" value="Helicase_C-like"/>
</dbReference>
<evidence type="ECO:0000256" key="2">
    <source>
        <dbReference type="ARBA" id="ARBA00001947"/>
    </source>
</evidence>
<dbReference type="InterPro" id="IPR018982">
    <property type="entry name" value="RQC_domain"/>
</dbReference>
<protein>
    <recommendedName>
        <fullName evidence="16">DNA helicase RecQ</fullName>
        <ecNumber evidence="16">5.6.2.4</ecNumber>
    </recommendedName>
</protein>
<evidence type="ECO:0000256" key="15">
    <source>
        <dbReference type="ARBA" id="ARBA00034617"/>
    </source>
</evidence>
<sequence>MILEQEHILKTYFGYESFRPGQQEVIERVTDTINTLAVMPTGGGKSICYQVPGLILDGTAIIISPLISLMKDQVDSLLALGIPATFINSSLSTEEQENRMTDISRGRYKFVYVAPERFESYGFIQVMRRLRISLVAFDEAHCISQWGHDFRPSYRSIVPNLKQIGSIPVVMALTATATEEVISDIQELLHIENENVINTGFARDNLSFHIVKGRDRSSYIRAFLEEHPNESGIIYTATRKQADALYDQLNNRGINVAKYHAGMSEQARKESQAAFIHDTVSVMIATNAFGMGIDKSNVRYVIHYAMPMNIESYYQEAGRAGRDGEMSDCILLFSPQDIQLQKFLIERSLMDEQAKQNEYRKLQAMVNYCHTQGCLSHYILDYFKDNLPTQPCGRCSNCVEKGEKTDITEEAQMILSCVKRMGERFGVSMTAKVLKGSKDKKLMEFRLQSLSTYGLLSAYTEKEITEKIHFLVAEQLLATEEGQFPTLKLNQNSVDVLKGKRTVTMYTTSIPTSDEEDYHKDLFETLRALRKEMADELKLPPYVLFTDATLKELSRYFPVTKEDMLEIKGIGERKFDQYGEAFLEVIKKWRDEHPEAKTRVRISGSSTSVTPKKKEAEEGPSHLVSYKLFQSGKTIKDIAAIRDIKPLTIENHLFKAFQDGYPIEWSIFFNEDEEAKILAAREQLEEPRLKPLKEALPEEYDYTKIKAVLVKNGLL</sequence>
<dbReference type="GO" id="GO:0003677">
    <property type="term" value="F:DNA binding"/>
    <property type="evidence" value="ECO:0007669"/>
    <property type="project" value="UniProtKB-KW"/>
</dbReference>
<evidence type="ECO:0000256" key="9">
    <source>
        <dbReference type="ARBA" id="ARBA00022833"/>
    </source>
</evidence>
<keyword evidence="11" id="KW-0238">DNA-binding</keyword>
<dbReference type="InterPro" id="IPR002121">
    <property type="entry name" value="HRDC_dom"/>
</dbReference>
<comment type="similarity">
    <text evidence="3">Belongs to the helicase family. RecQ subfamily.</text>
</comment>
<gene>
    <name evidence="20" type="primary">recQ</name>
    <name evidence="20" type="ORF">GCM10008025_04390</name>
</gene>
<dbReference type="SUPFAM" id="SSF46785">
    <property type="entry name" value="Winged helix' DNA-binding domain"/>
    <property type="match status" value="1"/>
</dbReference>
<evidence type="ECO:0000256" key="4">
    <source>
        <dbReference type="ARBA" id="ARBA00022723"/>
    </source>
</evidence>
<dbReference type="InterPro" id="IPR004589">
    <property type="entry name" value="DNA_helicase_ATP-dep_RecQ"/>
</dbReference>
<dbReference type="Pfam" id="PF00270">
    <property type="entry name" value="DEAD"/>
    <property type="match status" value="1"/>
</dbReference>
<dbReference type="GO" id="GO:0043138">
    <property type="term" value="F:3'-5' DNA helicase activity"/>
    <property type="evidence" value="ECO:0007669"/>
    <property type="project" value="UniProtKB-EC"/>
</dbReference>
<dbReference type="EC" id="5.6.2.4" evidence="16"/>
<dbReference type="SUPFAM" id="SSF47819">
    <property type="entry name" value="HRDC-like"/>
    <property type="match status" value="1"/>
</dbReference>
<evidence type="ECO:0000259" key="19">
    <source>
        <dbReference type="PROSITE" id="PS51194"/>
    </source>
</evidence>
<evidence type="ECO:0000259" key="18">
    <source>
        <dbReference type="PROSITE" id="PS51192"/>
    </source>
</evidence>
<dbReference type="GO" id="GO:0005524">
    <property type="term" value="F:ATP binding"/>
    <property type="evidence" value="ECO:0007669"/>
    <property type="project" value="UniProtKB-KW"/>
</dbReference>
<dbReference type="PANTHER" id="PTHR13710:SF105">
    <property type="entry name" value="ATP-DEPENDENT DNA HELICASE Q1"/>
    <property type="match status" value="1"/>
</dbReference>
<dbReference type="InterPro" id="IPR027417">
    <property type="entry name" value="P-loop_NTPase"/>
</dbReference>
<keyword evidence="12" id="KW-0233">DNA recombination</keyword>
<dbReference type="Gene3D" id="1.10.150.80">
    <property type="entry name" value="HRDC domain"/>
    <property type="match status" value="1"/>
</dbReference>
<feature type="domain" description="Helicase C-terminal" evidence="19">
    <location>
        <begin position="219"/>
        <end position="366"/>
    </location>
</feature>
<evidence type="ECO:0000256" key="11">
    <source>
        <dbReference type="ARBA" id="ARBA00023125"/>
    </source>
</evidence>
<evidence type="ECO:0000256" key="12">
    <source>
        <dbReference type="ARBA" id="ARBA00023172"/>
    </source>
</evidence>
<dbReference type="FunFam" id="1.10.150.80:FF:000002">
    <property type="entry name" value="ATP-dependent DNA helicase RecQ"/>
    <property type="match status" value="1"/>
</dbReference>
<keyword evidence="10" id="KW-0067">ATP-binding</keyword>
<evidence type="ECO:0000256" key="3">
    <source>
        <dbReference type="ARBA" id="ARBA00005446"/>
    </source>
</evidence>
<reference evidence="20" key="1">
    <citation type="journal article" date="2014" name="Int. J. Syst. Evol. Microbiol.">
        <title>Complete genome sequence of Corynebacterium casei LMG S-19264T (=DSM 44701T), isolated from a smear-ripened cheese.</title>
        <authorList>
            <consortium name="US DOE Joint Genome Institute (JGI-PGF)"/>
            <person name="Walter F."/>
            <person name="Albersmeier A."/>
            <person name="Kalinowski J."/>
            <person name="Ruckert C."/>
        </authorList>
    </citation>
    <scope>NUCLEOTIDE SEQUENCE</scope>
    <source>
        <strain evidence="20">CGMCC 1.12408</strain>
    </source>
</reference>
<dbReference type="InterPro" id="IPR036388">
    <property type="entry name" value="WH-like_DNA-bd_sf"/>
</dbReference>
<comment type="caution">
    <text evidence="20">The sequence shown here is derived from an EMBL/GenBank/DDBJ whole genome shotgun (WGS) entry which is preliminary data.</text>
</comment>
<accession>A0A916W347</accession>
<dbReference type="NCBIfam" id="TIGR01389">
    <property type="entry name" value="recQ"/>
    <property type="match status" value="1"/>
</dbReference>
<dbReference type="SMART" id="SM00490">
    <property type="entry name" value="HELICc"/>
    <property type="match status" value="1"/>
</dbReference>
<dbReference type="GO" id="GO:0009378">
    <property type="term" value="F:four-way junction helicase activity"/>
    <property type="evidence" value="ECO:0007669"/>
    <property type="project" value="TreeGrafter"/>
</dbReference>
<dbReference type="InterPro" id="IPR014001">
    <property type="entry name" value="Helicase_ATP-bd"/>
</dbReference>
<dbReference type="GO" id="GO:0006310">
    <property type="term" value="P:DNA recombination"/>
    <property type="evidence" value="ECO:0007669"/>
    <property type="project" value="UniProtKB-UniRule"/>
</dbReference>
<dbReference type="Pfam" id="PF16124">
    <property type="entry name" value="RecQ_Zn_bind"/>
    <property type="match status" value="1"/>
</dbReference>
<keyword evidence="8 20" id="KW-0347">Helicase</keyword>
<dbReference type="SMART" id="SM00341">
    <property type="entry name" value="HRDC"/>
    <property type="match status" value="1"/>
</dbReference>
<evidence type="ECO:0000256" key="13">
    <source>
        <dbReference type="ARBA" id="ARBA00023204"/>
    </source>
</evidence>
<keyword evidence="13" id="KW-0234">DNA repair</keyword>
<evidence type="ECO:0000313" key="21">
    <source>
        <dbReference type="Proteomes" id="UP000613512"/>
    </source>
</evidence>
<dbReference type="FunFam" id="3.40.50.300:FF:001389">
    <property type="entry name" value="ATP-dependent DNA helicase RecQ"/>
    <property type="match status" value="1"/>
</dbReference>
<dbReference type="GO" id="GO:0006260">
    <property type="term" value="P:DNA replication"/>
    <property type="evidence" value="ECO:0007669"/>
    <property type="project" value="InterPro"/>
</dbReference>
<dbReference type="RefSeq" id="WP_188383055.1">
    <property type="nucleotide sequence ID" value="NZ_BMEY01000002.1"/>
</dbReference>
<feature type="domain" description="HRDC" evidence="17">
    <location>
        <begin position="516"/>
        <end position="596"/>
    </location>
</feature>
<keyword evidence="4" id="KW-0479">Metal-binding</keyword>
<evidence type="ECO:0000256" key="5">
    <source>
        <dbReference type="ARBA" id="ARBA00022741"/>
    </source>
</evidence>
<organism evidence="20 21">
    <name type="scientific">Ornithinibacillus halotolerans</name>
    <dbReference type="NCBI Taxonomy" id="1274357"/>
    <lineage>
        <taxon>Bacteria</taxon>
        <taxon>Bacillati</taxon>
        <taxon>Bacillota</taxon>
        <taxon>Bacilli</taxon>
        <taxon>Bacillales</taxon>
        <taxon>Bacillaceae</taxon>
        <taxon>Ornithinibacillus</taxon>
    </lineage>
</organism>
<reference evidence="20" key="2">
    <citation type="submission" date="2020-09" db="EMBL/GenBank/DDBJ databases">
        <authorList>
            <person name="Sun Q."/>
            <person name="Zhou Y."/>
        </authorList>
    </citation>
    <scope>NUCLEOTIDE SEQUENCE</scope>
    <source>
        <strain evidence="20">CGMCC 1.12408</strain>
    </source>
</reference>
<dbReference type="Gene3D" id="3.40.50.300">
    <property type="entry name" value="P-loop containing nucleotide triphosphate hydrolases"/>
    <property type="match status" value="2"/>
</dbReference>
<dbReference type="InterPro" id="IPR006293">
    <property type="entry name" value="DNA_helicase_ATP-dep_RecQ_bac"/>
</dbReference>
<dbReference type="AlphaFoldDB" id="A0A916W347"/>
<dbReference type="PROSITE" id="PS50967">
    <property type="entry name" value="HRDC"/>
    <property type="match status" value="1"/>
</dbReference>
<dbReference type="GO" id="GO:0006281">
    <property type="term" value="P:DNA repair"/>
    <property type="evidence" value="ECO:0007669"/>
    <property type="project" value="UniProtKB-KW"/>
</dbReference>
<evidence type="ECO:0000256" key="8">
    <source>
        <dbReference type="ARBA" id="ARBA00022806"/>
    </source>
</evidence>
<dbReference type="PROSITE" id="PS51194">
    <property type="entry name" value="HELICASE_CTER"/>
    <property type="match status" value="1"/>
</dbReference>
<dbReference type="Pfam" id="PF14493">
    <property type="entry name" value="HTH_40"/>
    <property type="match status" value="1"/>
</dbReference>
<evidence type="ECO:0000256" key="10">
    <source>
        <dbReference type="ARBA" id="ARBA00022840"/>
    </source>
</evidence>
<comment type="catalytic activity">
    <reaction evidence="15">
        <text>Couples ATP hydrolysis with the unwinding of duplex DNA by translocating in the 3'-5' direction.</text>
        <dbReference type="EC" id="5.6.2.4"/>
    </reaction>
</comment>
<evidence type="ECO:0000259" key="17">
    <source>
        <dbReference type="PROSITE" id="PS50967"/>
    </source>
</evidence>
<dbReference type="GO" id="GO:0005737">
    <property type="term" value="C:cytoplasm"/>
    <property type="evidence" value="ECO:0007669"/>
    <property type="project" value="TreeGrafter"/>
</dbReference>
<name>A0A916W347_9BACI</name>
<dbReference type="SMART" id="SM00956">
    <property type="entry name" value="RQC"/>
    <property type="match status" value="1"/>
</dbReference>
<comment type="cofactor">
    <cofactor evidence="1">
        <name>Mg(2+)</name>
        <dbReference type="ChEBI" id="CHEBI:18420"/>
    </cofactor>
</comment>
<comment type="cofactor">
    <cofactor evidence="2">
        <name>Zn(2+)</name>
        <dbReference type="ChEBI" id="CHEBI:29105"/>
    </cofactor>
</comment>
<keyword evidence="7" id="KW-0378">Hydrolase</keyword>
<evidence type="ECO:0000256" key="1">
    <source>
        <dbReference type="ARBA" id="ARBA00001946"/>
    </source>
</evidence>
<dbReference type="SUPFAM" id="SSF52540">
    <property type="entry name" value="P-loop containing nucleoside triphosphate hydrolases"/>
    <property type="match status" value="1"/>
</dbReference>
<dbReference type="Pfam" id="PF00271">
    <property type="entry name" value="Helicase_C"/>
    <property type="match status" value="1"/>
</dbReference>
<dbReference type="GO" id="GO:0043590">
    <property type="term" value="C:bacterial nucleoid"/>
    <property type="evidence" value="ECO:0007669"/>
    <property type="project" value="TreeGrafter"/>
</dbReference>
<keyword evidence="9" id="KW-0862">Zinc</keyword>
<evidence type="ECO:0000256" key="16">
    <source>
        <dbReference type="NCBIfam" id="TIGR01389"/>
    </source>
</evidence>
<dbReference type="GO" id="GO:0009432">
    <property type="term" value="P:SOS response"/>
    <property type="evidence" value="ECO:0007669"/>
    <property type="project" value="UniProtKB-UniRule"/>
</dbReference>
<dbReference type="GO" id="GO:0016787">
    <property type="term" value="F:hydrolase activity"/>
    <property type="evidence" value="ECO:0007669"/>
    <property type="project" value="UniProtKB-KW"/>
</dbReference>
<dbReference type="PROSITE" id="PS51192">
    <property type="entry name" value="HELICASE_ATP_BIND_1"/>
    <property type="match status" value="1"/>
</dbReference>
<dbReference type="SMART" id="SM00487">
    <property type="entry name" value="DEXDc"/>
    <property type="match status" value="1"/>
</dbReference>
<proteinExistence type="inferred from homology"/>
<dbReference type="InterPro" id="IPR032284">
    <property type="entry name" value="RecQ_Zn-bd"/>
</dbReference>
<dbReference type="InterPro" id="IPR010997">
    <property type="entry name" value="HRDC-like_sf"/>
</dbReference>
<dbReference type="InterPro" id="IPR044876">
    <property type="entry name" value="HRDC_dom_sf"/>
</dbReference>
<keyword evidence="6" id="KW-0227">DNA damage</keyword>
<dbReference type="NCBIfam" id="TIGR00614">
    <property type="entry name" value="recQ_fam"/>
    <property type="match status" value="1"/>
</dbReference>
<dbReference type="InterPro" id="IPR036390">
    <property type="entry name" value="WH_DNA-bd_sf"/>
</dbReference>
<keyword evidence="21" id="KW-1185">Reference proteome</keyword>
<dbReference type="Pfam" id="PF09382">
    <property type="entry name" value="RQC"/>
    <property type="match status" value="1"/>
</dbReference>
<dbReference type="Gene3D" id="1.10.10.10">
    <property type="entry name" value="Winged helix-like DNA-binding domain superfamily/Winged helix DNA-binding domain"/>
    <property type="match status" value="1"/>
</dbReference>
<feature type="domain" description="Helicase ATP-binding" evidence="18">
    <location>
        <begin position="26"/>
        <end position="195"/>
    </location>
</feature>
<evidence type="ECO:0000256" key="6">
    <source>
        <dbReference type="ARBA" id="ARBA00022763"/>
    </source>
</evidence>